<keyword evidence="4" id="KW-1185">Reference proteome</keyword>
<sequence length="438" mass="44888">MPIRTDGSRDQACPATGASSRSSPRASRTVRTCPRLVRALRWPAALAAGGLAAEAMGQRIPAPHLLVPMALGLCLALTGVMPDKAPRWANRVAQALLGVLLGTHLNPQALGDTAGAVVPLTTVTGAAVVMGVGAAAILARRAGVDRASATLGMVAGGSTAVVASAEELGADTRLVAFMQYLRVGLVAATAPVIIDWVAGGTSAREAPVATREWGRFVAGDHQGVGLLLLAAVAALGVFLGRKTRLPCPALLGPMLLTAVGTALVTSTGTLTEIVPMDAPPAYAPAGALRTALFTLVGLDVGLRFTRHTLRRVRSLLPVLLALTAVVSGGCAVLAAGLARILDIPFSDAYLATTPGGINAVLTTAVVTDADVSLISGVQSFRLFLMALLAPLLVRFALSVLRGPARPRRTPAPAPPRRPGRARAATRRELRCGDHVGCQ</sequence>
<feature type="region of interest" description="Disordered" evidence="1">
    <location>
        <begin position="1"/>
        <end position="30"/>
    </location>
</feature>
<reference evidence="3" key="1">
    <citation type="submission" date="2019-05" db="EMBL/GenBank/DDBJ databases">
        <title>Isolation, diversity and antifungal activity of Actinobacteria from wheat.</title>
        <authorList>
            <person name="Yu B."/>
        </authorList>
    </citation>
    <scope>NUCLEOTIDE SEQUENCE [LARGE SCALE GENOMIC DNA]</scope>
    <source>
        <strain evidence="3">NEAU-HEGS1-5</strain>
    </source>
</reference>
<organism evidence="3 4">
    <name type="scientific">Microbispora triticiradicis</name>
    <dbReference type="NCBI Taxonomy" id="2200763"/>
    <lineage>
        <taxon>Bacteria</taxon>
        <taxon>Bacillati</taxon>
        <taxon>Actinomycetota</taxon>
        <taxon>Actinomycetes</taxon>
        <taxon>Streptosporangiales</taxon>
        <taxon>Streptosporangiaceae</taxon>
        <taxon>Microbispora</taxon>
    </lineage>
</organism>
<keyword evidence="2" id="KW-0472">Membrane</keyword>
<feature type="transmembrane region" description="Helical" evidence="2">
    <location>
        <begin position="247"/>
        <end position="269"/>
    </location>
</feature>
<feature type="transmembrane region" description="Helical" evidence="2">
    <location>
        <begin position="314"/>
        <end position="341"/>
    </location>
</feature>
<accession>A0A5R8Z8L2</accession>
<dbReference type="InterPro" id="IPR017516">
    <property type="entry name" value="AbrB_dup"/>
</dbReference>
<dbReference type="AlphaFoldDB" id="A0A5R8Z8L2"/>
<proteinExistence type="predicted"/>
<gene>
    <name evidence="3" type="ORF">FED44_09205</name>
</gene>
<evidence type="ECO:0000313" key="4">
    <source>
        <dbReference type="Proteomes" id="UP000309033"/>
    </source>
</evidence>
<dbReference type="Pfam" id="PF05145">
    <property type="entry name" value="AbrB"/>
    <property type="match status" value="1"/>
</dbReference>
<feature type="transmembrane region" description="Helical" evidence="2">
    <location>
        <begin position="62"/>
        <end position="81"/>
    </location>
</feature>
<dbReference type="GO" id="GO:0016020">
    <property type="term" value="C:membrane"/>
    <property type="evidence" value="ECO:0007669"/>
    <property type="project" value="InterPro"/>
</dbReference>
<dbReference type="Proteomes" id="UP000309033">
    <property type="component" value="Unassembled WGS sequence"/>
</dbReference>
<evidence type="ECO:0000313" key="3">
    <source>
        <dbReference type="EMBL" id="TLP62138.1"/>
    </source>
</evidence>
<dbReference type="PANTHER" id="PTHR38457:SF1">
    <property type="entry name" value="REGULATOR ABRB-RELATED"/>
    <property type="match status" value="1"/>
</dbReference>
<protein>
    <submittedName>
        <fullName evidence="3">AbrB family transcriptional regulator</fullName>
    </submittedName>
</protein>
<dbReference type="PANTHER" id="PTHR38457">
    <property type="entry name" value="REGULATOR ABRB-RELATED"/>
    <property type="match status" value="1"/>
</dbReference>
<feature type="region of interest" description="Disordered" evidence="1">
    <location>
        <begin position="405"/>
        <end position="425"/>
    </location>
</feature>
<feature type="transmembrane region" description="Helical" evidence="2">
    <location>
        <begin position="281"/>
        <end position="302"/>
    </location>
</feature>
<dbReference type="EMBL" id="VANP01000003">
    <property type="protein sequence ID" value="TLP62138.1"/>
    <property type="molecule type" value="Genomic_DNA"/>
</dbReference>
<keyword evidence="2" id="KW-1133">Transmembrane helix</keyword>
<comment type="caution">
    <text evidence="3">The sequence shown here is derived from an EMBL/GenBank/DDBJ whole genome shotgun (WGS) entry which is preliminary data.</text>
</comment>
<feature type="transmembrane region" description="Helical" evidence="2">
    <location>
        <begin position="223"/>
        <end position="240"/>
    </location>
</feature>
<feature type="transmembrane region" description="Helical" evidence="2">
    <location>
        <begin position="117"/>
        <end position="139"/>
    </location>
</feature>
<keyword evidence="2" id="KW-0812">Transmembrane</keyword>
<dbReference type="GO" id="GO:0010468">
    <property type="term" value="P:regulation of gene expression"/>
    <property type="evidence" value="ECO:0007669"/>
    <property type="project" value="InterPro"/>
</dbReference>
<evidence type="ECO:0000256" key="2">
    <source>
        <dbReference type="SAM" id="Phobius"/>
    </source>
</evidence>
<dbReference type="NCBIfam" id="TIGR03082">
    <property type="entry name" value="Gneg_AbrB_dup"/>
    <property type="match status" value="2"/>
</dbReference>
<feature type="transmembrane region" description="Helical" evidence="2">
    <location>
        <begin position="380"/>
        <end position="400"/>
    </location>
</feature>
<feature type="transmembrane region" description="Helical" evidence="2">
    <location>
        <begin position="183"/>
        <end position="203"/>
    </location>
</feature>
<name>A0A5R8Z8L2_9ACTN</name>
<dbReference type="OrthoDB" id="5188485at2"/>
<dbReference type="InterPro" id="IPR007820">
    <property type="entry name" value="AbrB_fam"/>
</dbReference>
<evidence type="ECO:0000256" key="1">
    <source>
        <dbReference type="SAM" id="MobiDB-lite"/>
    </source>
</evidence>
<feature type="compositionally biased region" description="Low complexity" evidence="1">
    <location>
        <begin position="15"/>
        <end position="30"/>
    </location>
</feature>